<proteinExistence type="predicted"/>
<reference evidence="2 3" key="1">
    <citation type="journal article" date="2020" name="IScience">
        <title>Genome Sequencing of the Endangered Kingdonia uniflora (Circaeasteraceae, Ranunculales) Reveals Potential Mechanisms of Evolutionary Specialization.</title>
        <authorList>
            <person name="Sun Y."/>
            <person name="Deng T."/>
            <person name="Zhang A."/>
            <person name="Moore M.J."/>
            <person name="Landis J.B."/>
            <person name="Lin N."/>
            <person name="Zhang H."/>
            <person name="Zhang X."/>
            <person name="Huang J."/>
            <person name="Zhang X."/>
            <person name="Sun H."/>
            <person name="Wang H."/>
        </authorList>
    </citation>
    <scope>NUCLEOTIDE SEQUENCE [LARGE SCALE GENOMIC DNA]</scope>
    <source>
        <strain evidence="2">TB1705</strain>
        <tissue evidence="2">Leaf</tissue>
    </source>
</reference>
<keyword evidence="3" id="KW-1185">Reference proteome</keyword>
<comment type="caution">
    <text evidence="2">The sequence shown here is derived from an EMBL/GenBank/DDBJ whole genome shotgun (WGS) entry which is preliminary data.</text>
</comment>
<evidence type="ECO:0000256" key="1">
    <source>
        <dbReference type="SAM" id="Phobius"/>
    </source>
</evidence>
<keyword evidence="1" id="KW-1133">Transmembrane helix</keyword>
<dbReference type="Proteomes" id="UP000541444">
    <property type="component" value="Unassembled WGS sequence"/>
</dbReference>
<protein>
    <submittedName>
        <fullName evidence="2">Uncharacterized protein</fullName>
    </submittedName>
</protein>
<keyword evidence="1" id="KW-0812">Transmembrane</keyword>
<name>A0A7J7M974_9MAGN</name>
<evidence type="ECO:0000313" key="3">
    <source>
        <dbReference type="Proteomes" id="UP000541444"/>
    </source>
</evidence>
<evidence type="ECO:0000313" key="2">
    <source>
        <dbReference type="EMBL" id="KAF6151392.1"/>
    </source>
</evidence>
<dbReference type="AlphaFoldDB" id="A0A7J7M974"/>
<feature type="transmembrane region" description="Helical" evidence="1">
    <location>
        <begin position="6"/>
        <end position="24"/>
    </location>
</feature>
<keyword evidence="1" id="KW-0472">Membrane</keyword>
<feature type="non-terminal residue" evidence="2">
    <location>
        <position position="102"/>
    </location>
</feature>
<gene>
    <name evidence="2" type="ORF">GIB67_012252</name>
</gene>
<dbReference type="EMBL" id="JACGCM010001696">
    <property type="protein sequence ID" value="KAF6151392.1"/>
    <property type="molecule type" value="Genomic_DNA"/>
</dbReference>
<organism evidence="2 3">
    <name type="scientific">Kingdonia uniflora</name>
    <dbReference type="NCBI Taxonomy" id="39325"/>
    <lineage>
        <taxon>Eukaryota</taxon>
        <taxon>Viridiplantae</taxon>
        <taxon>Streptophyta</taxon>
        <taxon>Embryophyta</taxon>
        <taxon>Tracheophyta</taxon>
        <taxon>Spermatophyta</taxon>
        <taxon>Magnoliopsida</taxon>
        <taxon>Ranunculales</taxon>
        <taxon>Circaeasteraceae</taxon>
        <taxon>Kingdonia</taxon>
    </lineage>
</organism>
<sequence length="102" mass="11809">GIVGVQFYIIFLICFIVLYHRNYLFISFVSGMNGVQLYTIVHFGRDIVRPKIGSIVTYIRGSTKLTSLRAHSLYKDLVILLEEISEICREDYKLYNFVYGCA</sequence>
<accession>A0A7J7M974</accession>